<comment type="similarity">
    <text evidence="7">Belongs to the shikimate kinase family.</text>
</comment>
<feature type="binding site" evidence="7">
    <location>
        <begin position="11"/>
        <end position="16"/>
    </location>
    <ligand>
        <name>ATP</name>
        <dbReference type="ChEBI" id="CHEBI:30616"/>
    </ligand>
</feature>
<dbReference type="EC" id="2.7.1.71" evidence="7"/>
<protein>
    <recommendedName>
        <fullName evidence="7">Shikimate kinase</fullName>
        <shortName evidence="7">SK</shortName>
        <ecNumber evidence="7">2.7.1.71</ecNumber>
    </recommendedName>
</protein>
<keyword evidence="7" id="KW-0479">Metal-binding</keyword>
<dbReference type="InterPro" id="IPR000623">
    <property type="entry name" value="Shikimate_kinase/TSH1"/>
</dbReference>
<keyword evidence="2 7" id="KW-0808">Transferase</keyword>
<evidence type="ECO:0000313" key="8">
    <source>
        <dbReference type="EMBL" id="ANU64265.1"/>
    </source>
</evidence>
<feature type="binding site" evidence="7">
    <location>
        <position position="140"/>
    </location>
    <ligand>
        <name>substrate</name>
    </ligand>
</feature>
<evidence type="ECO:0000256" key="4">
    <source>
        <dbReference type="ARBA" id="ARBA00022777"/>
    </source>
</evidence>
<dbReference type="GO" id="GO:0008652">
    <property type="term" value="P:amino acid biosynthetic process"/>
    <property type="evidence" value="ECO:0007669"/>
    <property type="project" value="UniProtKB-KW"/>
</dbReference>
<keyword evidence="7" id="KW-0963">Cytoplasm</keyword>
<dbReference type="NCBIfam" id="NF010555">
    <property type="entry name" value="PRK13949.1"/>
    <property type="match status" value="1"/>
</dbReference>
<dbReference type="GeneID" id="65537485"/>
<accession>A0A1Z2XGT0</accession>
<dbReference type="InterPro" id="IPR031322">
    <property type="entry name" value="Shikimate/glucono_kinase"/>
</dbReference>
<keyword evidence="1 7" id="KW-0028">Amino-acid biosynthesis</keyword>
<dbReference type="EMBL" id="CP015402">
    <property type="protein sequence ID" value="ANU64265.1"/>
    <property type="molecule type" value="Genomic_DNA"/>
</dbReference>
<keyword evidence="4 7" id="KW-0418">Kinase</keyword>
<sequence length="183" mass="21077">MQPIFLIGYMGSGKSTVGCHLAAITGLRFIDLDNYIESRYHATVRELFDRHGEEGFRLREQAMLHEAGEFEDVIIACGGGTPCFFDNMEWMNAHGTTVLLDVDIDRLHERLLRGRHKRPLIASKSDDELRRFIVEALAARMPHYEKADRRFKADRLDNEQEKAVTARRFAEFLQLPTITDSHD</sequence>
<evidence type="ECO:0000256" key="6">
    <source>
        <dbReference type="ARBA" id="ARBA00023141"/>
    </source>
</evidence>
<dbReference type="AlphaFoldDB" id="A0A1B1SBV3"/>
<evidence type="ECO:0000256" key="1">
    <source>
        <dbReference type="ARBA" id="ARBA00022605"/>
    </source>
</evidence>
<reference evidence="9" key="1">
    <citation type="submission" date="2016-04" db="EMBL/GenBank/DDBJ databases">
        <title>Complete Genome Sequences of Twelve Strains of a Stable Defined Moderately Diverse Mouse Microbiota 2 (sDMDMm2).</title>
        <authorList>
            <person name="Uchimura Y."/>
            <person name="Wyss M."/>
            <person name="Brugiroux S."/>
            <person name="Limenitakis J.P."/>
            <person name="Stecher B."/>
            <person name="McCoy K.D."/>
            <person name="Macpherson A.J."/>
        </authorList>
    </citation>
    <scope>NUCLEOTIDE SEQUENCE [LARGE SCALE GENOMIC DNA]</scope>
    <source>
        <strain evidence="9">YL27</strain>
    </source>
</reference>
<dbReference type="GO" id="GO:0009423">
    <property type="term" value="P:chorismate biosynthetic process"/>
    <property type="evidence" value="ECO:0007669"/>
    <property type="project" value="UniProtKB-UniRule"/>
</dbReference>
<keyword evidence="9" id="KW-1185">Reference proteome</keyword>
<feature type="binding site" evidence="7">
    <location>
        <position position="33"/>
    </location>
    <ligand>
        <name>substrate</name>
    </ligand>
</feature>
<keyword evidence="6 7" id="KW-0057">Aromatic amino acid biosynthesis</keyword>
<evidence type="ECO:0000313" key="9">
    <source>
        <dbReference type="Proteomes" id="UP000186351"/>
    </source>
</evidence>
<feature type="binding site" evidence="7">
    <location>
        <position position="79"/>
    </location>
    <ligand>
        <name>substrate</name>
    </ligand>
</feature>
<dbReference type="GO" id="GO:0004765">
    <property type="term" value="F:shikimate kinase activity"/>
    <property type="evidence" value="ECO:0007669"/>
    <property type="project" value="UniProtKB-UniRule"/>
</dbReference>
<keyword evidence="5 7" id="KW-0067">ATP-binding</keyword>
<name>A0A1B1SBV3_9BACT</name>
<dbReference type="GO" id="GO:0005524">
    <property type="term" value="F:ATP binding"/>
    <property type="evidence" value="ECO:0007669"/>
    <property type="project" value="UniProtKB-UniRule"/>
</dbReference>
<evidence type="ECO:0000256" key="3">
    <source>
        <dbReference type="ARBA" id="ARBA00022741"/>
    </source>
</evidence>
<comment type="cofactor">
    <cofactor evidence="7">
        <name>Mg(2+)</name>
        <dbReference type="ChEBI" id="CHEBI:18420"/>
    </cofactor>
    <text evidence="7">Binds 1 Mg(2+) ion per subunit.</text>
</comment>
<comment type="caution">
    <text evidence="7">Lacks conserved residue(s) required for the propagation of feature annotation.</text>
</comment>
<organism evidence="8 9">
    <name type="scientific">Muribaculum intestinale</name>
    <dbReference type="NCBI Taxonomy" id="1796646"/>
    <lineage>
        <taxon>Bacteria</taxon>
        <taxon>Pseudomonadati</taxon>
        <taxon>Bacteroidota</taxon>
        <taxon>Bacteroidia</taxon>
        <taxon>Bacteroidales</taxon>
        <taxon>Muribaculaceae</taxon>
        <taxon>Muribaculum</taxon>
    </lineage>
</organism>
<dbReference type="STRING" id="1796646.A4V02_11440"/>
<gene>
    <name evidence="7" type="primary">aroK</name>
    <name evidence="8" type="ORF">A4V02_11440</name>
</gene>
<comment type="pathway">
    <text evidence="7">Metabolic intermediate biosynthesis; chorismate biosynthesis; chorismate from D-erythrose 4-phosphate and phosphoenolpyruvate: step 5/7.</text>
</comment>
<feature type="binding site" evidence="7">
    <location>
        <position position="118"/>
    </location>
    <ligand>
        <name>ATP</name>
        <dbReference type="ChEBI" id="CHEBI:30616"/>
    </ligand>
</feature>
<proteinExistence type="inferred from homology"/>
<dbReference type="InterPro" id="IPR027417">
    <property type="entry name" value="P-loop_NTPase"/>
</dbReference>
<dbReference type="Pfam" id="PF01202">
    <property type="entry name" value="SKI"/>
    <property type="match status" value="1"/>
</dbReference>
<comment type="subcellular location">
    <subcellularLocation>
        <location evidence="7">Cytoplasm</location>
    </subcellularLocation>
</comment>
<evidence type="ECO:0000256" key="7">
    <source>
        <dbReference type="HAMAP-Rule" id="MF_00109"/>
    </source>
</evidence>
<dbReference type="GO" id="GO:0009073">
    <property type="term" value="P:aromatic amino acid family biosynthetic process"/>
    <property type="evidence" value="ECO:0007669"/>
    <property type="project" value="UniProtKB-KW"/>
</dbReference>
<dbReference type="RefSeq" id="WP_068961551.1">
    <property type="nucleotide sequence ID" value="NZ_CAMSDF010000007.1"/>
</dbReference>
<dbReference type="PANTHER" id="PTHR21087">
    <property type="entry name" value="SHIKIMATE KINASE"/>
    <property type="match status" value="1"/>
</dbReference>
<dbReference type="Proteomes" id="UP000186351">
    <property type="component" value="Chromosome"/>
</dbReference>
<dbReference type="GO" id="GO:0005829">
    <property type="term" value="C:cytosol"/>
    <property type="evidence" value="ECO:0007669"/>
    <property type="project" value="TreeGrafter"/>
</dbReference>
<dbReference type="GO" id="GO:0000287">
    <property type="term" value="F:magnesium ion binding"/>
    <property type="evidence" value="ECO:0007669"/>
    <property type="project" value="UniProtKB-UniRule"/>
</dbReference>
<dbReference type="OrthoDB" id="9800332at2"/>
<evidence type="ECO:0000256" key="5">
    <source>
        <dbReference type="ARBA" id="ARBA00022840"/>
    </source>
</evidence>
<dbReference type="PANTHER" id="PTHR21087:SF16">
    <property type="entry name" value="SHIKIMATE KINASE 1, CHLOROPLASTIC"/>
    <property type="match status" value="1"/>
</dbReference>
<feature type="binding site" evidence="7">
    <location>
        <position position="57"/>
    </location>
    <ligand>
        <name>substrate</name>
    </ligand>
</feature>
<dbReference type="Gene3D" id="3.40.50.300">
    <property type="entry name" value="P-loop containing nucleotide triphosphate hydrolases"/>
    <property type="match status" value="1"/>
</dbReference>
<dbReference type="PRINTS" id="PR01100">
    <property type="entry name" value="SHIKIMTKNASE"/>
</dbReference>
<comment type="subunit">
    <text evidence="7">Monomer.</text>
</comment>
<dbReference type="KEGG" id="pary:A4V02_11440"/>
<comment type="catalytic activity">
    <reaction evidence="7">
        <text>shikimate + ATP = 3-phosphoshikimate + ADP + H(+)</text>
        <dbReference type="Rhea" id="RHEA:13121"/>
        <dbReference type="ChEBI" id="CHEBI:15378"/>
        <dbReference type="ChEBI" id="CHEBI:30616"/>
        <dbReference type="ChEBI" id="CHEBI:36208"/>
        <dbReference type="ChEBI" id="CHEBI:145989"/>
        <dbReference type="ChEBI" id="CHEBI:456216"/>
        <dbReference type="EC" id="2.7.1.71"/>
    </reaction>
</comment>
<evidence type="ECO:0000256" key="2">
    <source>
        <dbReference type="ARBA" id="ARBA00022679"/>
    </source>
</evidence>
<keyword evidence="7" id="KW-0460">Magnesium</keyword>
<accession>A0A1B1SBV3</accession>
<keyword evidence="3 7" id="KW-0547">Nucleotide-binding</keyword>
<feature type="binding site" evidence="7">
    <location>
        <position position="15"/>
    </location>
    <ligand>
        <name>Mg(2+)</name>
        <dbReference type="ChEBI" id="CHEBI:18420"/>
    </ligand>
</feature>
<dbReference type="HAMAP" id="MF_00109">
    <property type="entry name" value="Shikimate_kinase"/>
    <property type="match status" value="1"/>
</dbReference>
<dbReference type="CDD" id="cd00464">
    <property type="entry name" value="SK"/>
    <property type="match status" value="1"/>
</dbReference>
<dbReference type="UniPathway" id="UPA00053">
    <property type="reaction ID" value="UER00088"/>
</dbReference>
<dbReference type="SUPFAM" id="SSF52540">
    <property type="entry name" value="P-loop containing nucleoside triphosphate hydrolases"/>
    <property type="match status" value="1"/>
</dbReference>
<comment type="function">
    <text evidence="7">Catalyzes the specific phosphorylation of the 3-hydroxyl group of shikimic acid using ATP as a cosubstrate.</text>
</comment>